<organism evidence="11 12">
    <name type="scientific">Wickerhamiella sorbophila</name>
    <dbReference type="NCBI Taxonomy" id="45607"/>
    <lineage>
        <taxon>Eukaryota</taxon>
        <taxon>Fungi</taxon>
        <taxon>Dikarya</taxon>
        <taxon>Ascomycota</taxon>
        <taxon>Saccharomycotina</taxon>
        <taxon>Dipodascomycetes</taxon>
        <taxon>Dipodascales</taxon>
        <taxon>Trichomonascaceae</taxon>
        <taxon>Wickerhamiella</taxon>
    </lineage>
</organism>
<dbReference type="InterPro" id="IPR004841">
    <property type="entry name" value="AA-permease/SLC12A_dom"/>
</dbReference>
<name>A0A2T0FNI0_9ASCO</name>
<dbReference type="OrthoDB" id="3900342at2759"/>
<keyword evidence="12" id="KW-1185">Reference proteome</keyword>
<dbReference type="STRING" id="45607.A0A2T0FNI0"/>
<dbReference type="AlphaFoldDB" id="A0A2T0FNI0"/>
<feature type="compositionally biased region" description="Basic and acidic residues" evidence="8">
    <location>
        <begin position="1"/>
        <end position="17"/>
    </location>
</feature>
<dbReference type="PIRSF" id="PIRSF006060">
    <property type="entry name" value="AA_transporter"/>
    <property type="match status" value="1"/>
</dbReference>
<evidence type="ECO:0000256" key="6">
    <source>
        <dbReference type="ARBA" id="ARBA00022989"/>
    </source>
</evidence>
<dbReference type="RefSeq" id="XP_024666491.1">
    <property type="nucleotide sequence ID" value="XM_024810723.1"/>
</dbReference>
<dbReference type="EMBL" id="NDIQ01000022">
    <property type="protein sequence ID" value="PRT56546.1"/>
    <property type="molecule type" value="Genomic_DNA"/>
</dbReference>
<dbReference type="PANTHER" id="PTHR43341">
    <property type="entry name" value="AMINO ACID PERMEASE"/>
    <property type="match status" value="1"/>
</dbReference>
<evidence type="ECO:0000313" key="12">
    <source>
        <dbReference type="Proteomes" id="UP000238350"/>
    </source>
</evidence>
<feature type="transmembrane region" description="Helical" evidence="9">
    <location>
        <begin position="79"/>
        <end position="98"/>
    </location>
</feature>
<accession>A0A2T0FNI0</accession>
<dbReference type="GeneID" id="36517914"/>
<evidence type="ECO:0000256" key="5">
    <source>
        <dbReference type="ARBA" id="ARBA00022970"/>
    </source>
</evidence>
<evidence type="ECO:0000256" key="7">
    <source>
        <dbReference type="ARBA" id="ARBA00023136"/>
    </source>
</evidence>
<feature type="transmembrane region" description="Helical" evidence="9">
    <location>
        <begin position="477"/>
        <end position="498"/>
    </location>
</feature>
<dbReference type="GO" id="GO:0016020">
    <property type="term" value="C:membrane"/>
    <property type="evidence" value="ECO:0007669"/>
    <property type="project" value="UniProtKB-SubCell"/>
</dbReference>
<feature type="region of interest" description="Disordered" evidence="8">
    <location>
        <begin position="1"/>
        <end position="27"/>
    </location>
</feature>
<feature type="transmembrane region" description="Helical" evidence="9">
    <location>
        <begin position="428"/>
        <end position="451"/>
    </location>
</feature>
<protein>
    <submittedName>
        <fullName evidence="11">General amino-acid permease GAP1</fullName>
    </submittedName>
</protein>
<evidence type="ECO:0000313" key="11">
    <source>
        <dbReference type="EMBL" id="PRT56546.1"/>
    </source>
</evidence>
<evidence type="ECO:0000256" key="1">
    <source>
        <dbReference type="ARBA" id="ARBA00004141"/>
    </source>
</evidence>
<dbReference type="Gene3D" id="1.20.1740.10">
    <property type="entry name" value="Amino acid/polyamine transporter I"/>
    <property type="match status" value="1"/>
</dbReference>
<sequence length="580" mass="63143">MSSDFEKKTPVVSKVEEQTSVYEGSEEETKGNLFSSFIDSFRPVGIVDDDEDLTPQQRAIAATTKIPLRHSLSNRHLQMIAIGGSIGAGLFVGSGNALVQGGPAAILISYCLVGVLMYLTMSALGEMGVRYPVNGVFSAYNTRFLDYSWGFAVGWTYIIHWTLNLPTEMVAAAVTIDFWKGDDNGATNVNKAAWVALFYSVIVFVNLFGVRGYGEVEVVMSAIKVIAVVGFIILGIVLVCGGGPNHQYIGGKYWGDPGAFSHGAKGVFKVFVSAAYAFSGTEFAGLAAAETKAAHKALPKATKQVFWRILIFYVVSLTLVGLLVPYTEPRLGTAKDGSASPFVIAIQHAGISGLPSVFNTVILLSLLSVGNAAVFGSSRTIVSLAAQGQAPRFFLWIDRKGRPVLAVGLVFLVGLIGFVVAAPNFSKAFNWLSSLAGLSGLMTWGSINLCFFRHRMALEHNGIGLDELEYVAPLGKWGGLVGFLFVVFVLIVQFWVSLFPTKSADAYNFFQAYLSFFIILALFVAHKLWTRHWSYVRVKDIDVTTGVRVADREQLRAEIAEEKAMIAQKNIFGRLYHFFC</sequence>
<feature type="transmembrane region" description="Helical" evidence="9">
    <location>
        <begin position="192"/>
        <end position="210"/>
    </location>
</feature>
<comment type="caution">
    <text evidence="11">The sequence shown here is derived from an EMBL/GenBank/DDBJ whole genome shotgun (WGS) entry which is preliminary data.</text>
</comment>
<evidence type="ECO:0000256" key="3">
    <source>
        <dbReference type="ARBA" id="ARBA00022448"/>
    </source>
</evidence>
<keyword evidence="5" id="KW-0029">Amino-acid transport</keyword>
<evidence type="ECO:0000256" key="2">
    <source>
        <dbReference type="ARBA" id="ARBA00006983"/>
    </source>
</evidence>
<evidence type="ECO:0000256" key="9">
    <source>
        <dbReference type="SAM" id="Phobius"/>
    </source>
</evidence>
<dbReference type="InterPro" id="IPR004840">
    <property type="entry name" value="Amino_acid_permease_CS"/>
</dbReference>
<keyword evidence="6 9" id="KW-1133">Transmembrane helix</keyword>
<dbReference type="InterPro" id="IPR050524">
    <property type="entry name" value="APC_YAT"/>
</dbReference>
<keyword evidence="4 9" id="KW-0812">Transmembrane</keyword>
<dbReference type="PANTHER" id="PTHR43341:SF1">
    <property type="entry name" value="GENERAL AMINO-ACID PERMEASE GAP1"/>
    <property type="match status" value="1"/>
</dbReference>
<feature type="transmembrane region" description="Helical" evidence="9">
    <location>
        <begin position="361"/>
        <end position="382"/>
    </location>
</feature>
<comment type="subcellular location">
    <subcellularLocation>
        <location evidence="1">Membrane</location>
        <topology evidence="1">Multi-pass membrane protein</topology>
    </subcellularLocation>
</comment>
<gene>
    <name evidence="11" type="ORF">B9G98_04166</name>
</gene>
<dbReference type="Pfam" id="PF00324">
    <property type="entry name" value="AA_permease"/>
    <property type="match status" value="1"/>
</dbReference>
<feature type="transmembrane region" description="Helical" evidence="9">
    <location>
        <begin position="222"/>
        <end position="246"/>
    </location>
</feature>
<keyword evidence="7 9" id="KW-0472">Membrane</keyword>
<dbReference type="FunFam" id="1.20.1740.10:FF:000017">
    <property type="entry name" value="Amino acid permease"/>
    <property type="match status" value="1"/>
</dbReference>
<feature type="transmembrane region" description="Helical" evidence="9">
    <location>
        <begin position="104"/>
        <end position="124"/>
    </location>
</feature>
<feature type="domain" description="Amino acid permease/ SLC12A" evidence="10">
    <location>
        <begin position="76"/>
        <end position="533"/>
    </location>
</feature>
<keyword evidence="3" id="KW-0813">Transport</keyword>
<evidence type="ECO:0000259" key="10">
    <source>
        <dbReference type="Pfam" id="PF00324"/>
    </source>
</evidence>
<feature type="transmembrane region" description="Helical" evidence="9">
    <location>
        <begin position="403"/>
        <end position="422"/>
    </location>
</feature>
<evidence type="ECO:0000256" key="8">
    <source>
        <dbReference type="SAM" id="MobiDB-lite"/>
    </source>
</evidence>
<dbReference type="GO" id="GO:0015171">
    <property type="term" value="F:amino acid transmembrane transporter activity"/>
    <property type="evidence" value="ECO:0007669"/>
    <property type="project" value="TreeGrafter"/>
</dbReference>
<feature type="transmembrane region" description="Helical" evidence="9">
    <location>
        <begin position="510"/>
        <end position="529"/>
    </location>
</feature>
<dbReference type="PROSITE" id="PS00218">
    <property type="entry name" value="AMINO_ACID_PERMEASE_1"/>
    <property type="match status" value="1"/>
</dbReference>
<reference evidence="11 12" key="1">
    <citation type="submission" date="2017-04" db="EMBL/GenBank/DDBJ databases">
        <title>Genome sequencing of [Candida] sorbophila.</title>
        <authorList>
            <person name="Ahn J.O."/>
        </authorList>
    </citation>
    <scope>NUCLEOTIDE SEQUENCE [LARGE SCALE GENOMIC DNA]</scope>
    <source>
        <strain evidence="11 12">DS02</strain>
    </source>
</reference>
<comment type="similarity">
    <text evidence="2">Belongs to the amino acid-polyamine-organocation (APC) superfamily. YAT (TC 2.A.3.10) family.</text>
</comment>
<evidence type="ECO:0000256" key="4">
    <source>
        <dbReference type="ARBA" id="ARBA00022692"/>
    </source>
</evidence>
<dbReference type="Proteomes" id="UP000238350">
    <property type="component" value="Unassembled WGS sequence"/>
</dbReference>
<feature type="transmembrane region" description="Helical" evidence="9">
    <location>
        <begin position="305"/>
        <end position="326"/>
    </location>
</feature>
<proteinExistence type="inferred from homology"/>